<dbReference type="GO" id="GO:0005737">
    <property type="term" value="C:cytoplasm"/>
    <property type="evidence" value="ECO:0007669"/>
    <property type="project" value="TreeGrafter"/>
</dbReference>
<dbReference type="Gene3D" id="3.20.20.140">
    <property type="entry name" value="Metal-dependent hydrolases"/>
    <property type="match status" value="1"/>
</dbReference>
<feature type="domain" description="Amidohydrolase-related" evidence="2">
    <location>
        <begin position="62"/>
        <end position="346"/>
    </location>
</feature>
<dbReference type="GO" id="GO:0016787">
    <property type="term" value="F:hydrolase activity"/>
    <property type="evidence" value="ECO:0007669"/>
    <property type="project" value="UniProtKB-KW"/>
</dbReference>
<dbReference type="SUPFAM" id="SSF51556">
    <property type="entry name" value="Metallo-dependent hydrolases"/>
    <property type="match status" value="1"/>
</dbReference>
<dbReference type="InterPro" id="IPR032466">
    <property type="entry name" value="Metal_Hydrolase"/>
</dbReference>
<gene>
    <name evidence="3" type="ORF">ENM11_07365</name>
</gene>
<organism evidence="3">
    <name type="scientific">Caldiarchaeum subterraneum</name>
    <dbReference type="NCBI Taxonomy" id="311458"/>
    <lineage>
        <taxon>Archaea</taxon>
        <taxon>Nitrososphaerota</taxon>
        <taxon>Candidatus Caldarchaeales</taxon>
        <taxon>Candidatus Caldarchaeaceae</taxon>
        <taxon>Candidatus Caldarchaeum</taxon>
    </lineage>
</organism>
<evidence type="ECO:0000256" key="1">
    <source>
        <dbReference type="ARBA" id="ARBA00023239"/>
    </source>
</evidence>
<accession>A0A7C5QF60</accession>
<dbReference type="AlphaFoldDB" id="A0A7C5QF60"/>
<dbReference type="InterPro" id="IPR006680">
    <property type="entry name" value="Amidohydro-rel"/>
</dbReference>
<dbReference type="PANTHER" id="PTHR21240:SF28">
    <property type="entry name" value="ISO-OROTATE DECARBOXYLASE (EUROFUNG)"/>
    <property type="match status" value="1"/>
</dbReference>
<evidence type="ECO:0000313" key="3">
    <source>
        <dbReference type="EMBL" id="HHK68952.1"/>
    </source>
</evidence>
<sequence>MQDIPVIDIFCHIFPAGFMQELAKRCPHLSFKQSGTGSALNIFNDKSGYWVAYYIPDSVFDTPEKRLEDMDRYGVDVQVLSASLPGAEPSSLSAAPEDLVKIAKFLNDAIAGVVNKYPDRFVGVAEIPVTSEESALEEFDRAVNDLGMKAVQLYTQMGGVPIDSERFYPLFERAVKFDVPILLHPSNPPPAQSRNYELDYSLMLLFGWPYETTLALSRLVLSGVLDKFPRLKIVSHHMGGMIAYFGGRLQIYENLAAMRGVKYPKPLLEYFKAFYADTVLGGHLPAAKCGYEVFGPDHIVFATDYPFGPEIGKAFIRQAINVVKGLNISVDEQEKIFYKNAKNILNIR</sequence>
<dbReference type="Pfam" id="PF04909">
    <property type="entry name" value="Amidohydro_2"/>
    <property type="match status" value="1"/>
</dbReference>
<name>A0A7C5QF60_CALS0</name>
<comment type="caution">
    <text evidence="3">The sequence shown here is derived from an EMBL/GenBank/DDBJ whole genome shotgun (WGS) entry which is preliminary data.</text>
</comment>
<protein>
    <submittedName>
        <fullName evidence="3">Amidohydrolase</fullName>
    </submittedName>
</protein>
<dbReference type="InterPro" id="IPR032465">
    <property type="entry name" value="ACMSD"/>
</dbReference>
<reference evidence="3" key="1">
    <citation type="journal article" date="2020" name="mSystems">
        <title>Genome- and Community-Level Interaction Insights into Carbon Utilization and Element Cycling Functions of Hydrothermarchaeota in Hydrothermal Sediment.</title>
        <authorList>
            <person name="Zhou Z."/>
            <person name="Liu Y."/>
            <person name="Xu W."/>
            <person name="Pan J."/>
            <person name="Luo Z.H."/>
            <person name="Li M."/>
        </authorList>
    </citation>
    <scope>NUCLEOTIDE SEQUENCE [LARGE SCALE GENOMIC DNA]</scope>
    <source>
        <strain evidence="3">SpSt-1056</strain>
    </source>
</reference>
<evidence type="ECO:0000259" key="2">
    <source>
        <dbReference type="Pfam" id="PF04909"/>
    </source>
</evidence>
<dbReference type="GO" id="GO:0019748">
    <property type="term" value="P:secondary metabolic process"/>
    <property type="evidence" value="ECO:0007669"/>
    <property type="project" value="TreeGrafter"/>
</dbReference>
<dbReference type="PANTHER" id="PTHR21240">
    <property type="entry name" value="2-AMINO-3-CARBOXYLMUCONATE-6-SEMIALDEHYDE DECARBOXYLASE"/>
    <property type="match status" value="1"/>
</dbReference>
<keyword evidence="1" id="KW-0456">Lyase</keyword>
<dbReference type="EMBL" id="DRWN01000061">
    <property type="protein sequence ID" value="HHK68952.1"/>
    <property type="molecule type" value="Genomic_DNA"/>
</dbReference>
<proteinExistence type="predicted"/>
<dbReference type="GO" id="GO:0016831">
    <property type="term" value="F:carboxy-lyase activity"/>
    <property type="evidence" value="ECO:0007669"/>
    <property type="project" value="InterPro"/>
</dbReference>
<keyword evidence="3" id="KW-0378">Hydrolase</keyword>